<organism evidence="3 4">
    <name type="scientific">Vibrio ruber (strain DSM 16370 / JCM 11486 / BCRC 17186 / CECT 7878 / LMG 23124 / VR1)</name>
    <dbReference type="NCBI Taxonomy" id="1123498"/>
    <lineage>
        <taxon>Bacteria</taxon>
        <taxon>Pseudomonadati</taxon>
        <taxon>Pseudomonadota</taxon>
        <taxon>Gammaproteobacteria</taxon>
        <taxon>Vibrionales</taxon>
        <taxon>Vibrionaceae</taxon>
        <taxon>Vibrio</taxon>
    </lineage>
</organism>
<evidence type="ECO:0000313" key="4">
    <source>
        <dbReference type="Proteomes" id="UP000188276"/>
    </source>
</evidence>
<sequence length="284" mass="32346">MSIRRAKRDQCFTLVGNHIFQEGHLSFQAMGMLTYLLSKPDHWRVSPAHLANVTQGSAKKTGRDGVYAILKELRQVGYVTTHKRASGEIEYIVFDEPKTVYPDEAIHAVPCSETDKPDLAEPDPAQTTQVRTDPKQERNDQLLILAQPVAKETSVLTAQPNQKDMQAVVFHLNKMAQTRFQPKGQTAGLIMARLREDFSVQELMAVIDHKVREWGKDARMRQYLRPSTLFNMNKFPGYLSQARYVKENVTAGHSTCNWEPDDEDTGWIDALHQFPNDITDSVHR</sequence>
<accession>A0A1R4LQA4</accession>
<protein>
    <recommendedName>
        <fullName evidence="2">Phage conserved hypothetical protein C-terminal domain-containing protein</fullName>
    </recommendedName>
</protein>
<reference evidence="4" key="1">
    <citation type="submission" date="2017-02" db="EMBL/GenBank/DDBJ databases">
        <authorList>
            <person name="Rodrigo-Torres L."/>
            <person name="Arahal R.D."/>
            <person name="Lucena T."/>
        </authorList>
    </citation>
    <scope>NUCLEOTIDE SEQUENCE [LARGE SCALE GENOMIC DNA]</scope>
    <source>
        <strain evidence="4">CECT 7878</strain>
    </source>
</reference>
<dbReference type="OrthoDB" id="9149570at2"/>
<proteinExistence type="predicted"/>
<evidence type="ECO:0000313" key="3">
    <source>
        <dbReference type="EMBL" id="SJN58770.1"/>
    </source>
</evidence>
<dbReference type="Proteomes" id="UP000188276">
    <property type="component" value="Unassembled WGS sequence"/>
</dbReference>
<evidence type="ECO:0000256" key="1">
    <source>
        <dbReference type="SAM" id="MobiDB-lite"/>
    </source>
</evidence>
<feature type="domain" description="Phage conserved hypothetical protein C-terminal" evidence="2">
    <location>
        <begin position="168"/>
        <end position="239"/>
    </location>
</feature>
<dbReference type="Pfam" id="PF09524">
    <property type="entry name" value="Phg_2220_C"/>
    <property type="match status" value="1"/>
</dbReference>
<name>A0A1R4LQA4_VIBR1</name>
<gene>
    <name evidence="3" type="ORF">VR7878_03032</name>
</gene>
<evidence type="ECO:0000259" key="2">
    <source>
        <dbReference type="Pfam" id="PF09524"/>
    </source>
</evidence>
<keyword evidence="4" id="KW-1185">Reference proteome</keyword>
<dbReference type="RefSeq" id="WP_077336940.1">
    <property type="nucleotide sequence ID" value="NZ_FULE01000043.1"/>
</dbReference>
<dbReference type="InterPro" id="IPR011741">
    <property type="entry name" value="Phg_2220_C"/>
</dbReference>
<dbReference type="AlphaFoldDB" id="A0A1R4LQA4"/>
<dbReference type="EMBL" id="FULE01000043">
    <property type="protein sequence ID" value="SJN58770.1"/>
    <property type="molecule type" value="Genomic_DNA"/>
</dbReference>
<feature type="region of interest" description="Disordered" evidence="1">
    <location>
        <begin position="113"/>
        <end position="137"/>
    </location>
</feature>
<dbReference type="STRING" id="1123498.VR7878_03032"/>